<dbReference type="InterPro" id="IPR000848">
    <property type="entry name" value="GPCR_cAMP"/>
</dbReference>
<dbReference type="InterPro" id="IPR017981">
    <property type="entry name" value="GPCR_2-like_7TM"/>
</dbReference>
<dbReference type="InterPro" id="IPR022343">
    <property type="entry name" value="GCR1-cAMP_receptor"/>
</dbReference>
<dbReference type="OrthoDB" id="100006at2759"/>
<dbReference type="PANTHER" id="PTHR23112">
    <property type="entry name" value="G PROTEIN-COUPLED RECEPTOR 157-RELATED"/>
    <property type="match status" value="1"/>
</dbReference>
<sequence>MATNGISMATAAYTIVTDMSSSQAATTPETNHTEIECTLFDSVYQCYVLATVLKVFASFSFIGCVVIISIIFIFRRYRIFSQRMILYLIIAASMQNIGYFWGDVYRSGGALCRFQGFWLTLWLWCVTAWVIAMTFNIYMSGVRETITEKYEWGYHVVCWGAPFVMSCLPFADLEGGYGPAGVYCWIVAWGWRFGIWYIPVLLIVGTLFVTYTYIILKLRAKANSWYGTFDPLRESRRQQLKEDIRPLKWYPLVYLILAVFPLANRIQNIASPKASFPLYLLMVIFSTLKGFVYAVLFLLDRQTIQAIRHSNVKTAILHRSTSMEYNTSIQEYNPTVIPNPVGDPVDLINIQGFDESTGTDNETRM</sequence>
<dbReference type="GO" id="GO:0004930">
    <property type="term" value="F:G protein-coupled receptor activity"/>
    <property type="evidence" value="ECO:0007669"/>
    <property type="project" value="InterPro"/>
</dbReference>
<keyword evidence="4" id="KW-0472">Membrane</keyword>
<dbReference type="GO" id="GO:0007189">
    <property type="term" value="P:adenylate cyclase-activating G protein-coupled receptor signaling pathway"/>
    <property type="evidence" value="ECO:0007669"/>
    <property type="project" value="TreeGrafter"/>
</dbReference>
<name>A0A8J1Y5X8_OWEFU</name>
<evidence type="ECO:0000256" key="2">
    <source>
        <dbReference type="ARBA" id="ARBA00022692"/>
    </source>
</evidence>
<dbReference type="Gene3D" id="1.20.1070.10">
    <property type="entry name" value="Rhodopsin 7-helix transmembrane proteins"/>
    <property type="match status" value="1"/>
</dbReference>
<evidence type="ECO:0000256" key="1">
    <source>
        <dbReference type="ARBA" id="ARBA00004141"/>
    </source>
</evidence>
<evidence type="ECO:0000256" key="4">
    <source>
        <dbReference type="ARBA" id="ARBA00023136"/>
    </source>
</evidence>
<keyword evidence="2" id="KW-0812">Transmembrane</keyword>
<dbReference type="PRINTS" id="PR02001">
    <property type="entry name" value="GCR1CAMPR"/>
</dbReference>
<evidence type="ECO:0000313" key="6">
    <source>
        <dbReference type="Proteomes" id="UP000749559"/>
    </source>
</evidence>
<comment type="caution">
    <text evidence="5">The sequence shown here is derived from an EMBL/GenBank/DDBJ whole genome shotgun (WGS) entry which is preliminary data.</text>
</comment>
<organism evidence="5 6">
    <name type="scientific">Owenia fusiformis</name>
    <name type="common">Polychaete worm</name>
    <dbReference type="NCBI Taxonomy" id="6347"/>
    <lineage>
        <taxon>Eukaryota</taxon>
        <taxon>Metazoa</taxon>
        <taxon>Spiralia</taxon>
        <taxon>Lophotrochozoa</taxon>
        <taxon>Annelida</taxon>
        <taxon>Polychaeta</taxon>
        <taxon>Sedentaria</taxon>
        <taxon>Canalipalpata</taxon>
        <taxon>Sabellida</taxon>
        <taxon>Oweniida</taxon>
        <taxon>Oweniidae</taxon>
        <taxon>Owenia</taxon>
    </lineage>
</organism>
<dbReference type="AlphaFoldDB" id="A0A8J1Y5X8"/>
<dbReference type="PRINTS" id="PR00247">
    <property type="entry name" value="GPCRCAMP"/>
</dbReference>
<dbReference type="EMBL" id="CAIIXF020000009">
    <property type="protein sequence ID" value="CAH1793812.1"/>
    <property type="molecule type" value="Genomic_DNA"/>
</dbReference>
<reference evidence="5" key="1">
    <citation type="submission" date="2022-03" db="EMBL/GenBank/DDBJ databases">
        <authorList>
            <person name="Martin C."/>
        </authorList>
    </citation>
    <scope>NUCLEOTIDE SEQUENCE</scope>
</reference>
<protein>
    <submittedName>
        <fullName evidence="5">Uncharacterized protein</fullName>
    </submittedName>
</protein>
<proteinExistence type="predicted"/>
<dbReference type="Proteomes" id="UP000749559">
    <property type="component" value="Unassembled WGS sequence"/>
</dbReference>
<dbReference type="Pfam" id="PF05462">
    <property type="entry name" value="Dicty_CAR"/>
    <property type="match status" value="1"/>
</dbReference>
<evidence type="ECO:0000256" key="3">
    <source>
        <dbReference type="ARBA" id="ARBA00022989"/>
    </source>
</evidence>
<dbReference type="SUPFAM" id="SSF81321">
    <property type="entry name" value="Family A G protein-coupled receptor-like"/>
    <property type="match status" value="1"/>
</dbReference>
<comment type="subcellular location">
    <subcellularLocation>
        <location evidence="1">Membrane</location>
        <topology evidence="1">Multi-pass membrane protein</topology>
    </subcellularLocation>
</comment>
<dbReference type="GO" id="GO:0007166">
    <property type="term" value="P:cell surface receptor signaling pathway"/>
    <property type="evidence" value="ECO:0007669"/>
    <property type="project" value="InterPro"/>
</dbReference>
<keyword evidence="3" id="KW-1133">Transmembrane helix</keyword>
<dbReference type="PANTHER" id="PTHR23112:SF43">
    <property type="entry name" value="CYCLIC AMP RECEPTOR-LIKE PROTEIN A"/>
    <property type="match status" value="1"/>
</dbReference>
<gene>
    <name evidence="5" type="ORF">OFUS_LOCUS18615</name>
</gene>
<keyword evidence="6" id="KW-1185">Reference proteome</keyword>
<dbReference type="GO" id="GO:0005886">
    <property type="term" value="C:plasma membrane"/>
    <property type="evidence" value="ECO:0007669"/>
    <property type="project" value="TreeGrafter"/>
</dbReference>
<dbReference type="PROSITE" id="PS50261">
    <property type="entry name" value="G_PROTEIN_RECEP_F2_4"/>
    <property type="match status" value="1"/>
</dbReference>
<evidence type="ECO:0000313" key="5">
    <source>
        <dbReference type="EMBL" id="CAH1793812.1"/>
    </source>
</evidence>
<accession>A0A8J1Y5X8</accession>
<dbReference type="GO" id="GO:0030552">
    <property type="term" value="F:cAMP binding"/>
    <property type="evidence" value="ECO:0007669"/>
    <property type="project" value="InterPro"/>
</dbReference>